<reference evidence="2" key="1">
    <citation type="submission" date="2017-09" db="EMBL/GenBank/DDBJ databases">
        <title>Depth-based differentiation of microbial function through sediment-hosted aquifers and enrichment of novel symbionts in the deep terrestrial subsurface.</title>
        <authorList>
            <person name="Probst A.J."/>
            <person name="Ladd B."/>
            <person name="Jarett J.K."/>
            <person name="Geller-Mcgrath D.E."/>
            <person name="Sieber C.M.K."/>
            <person name="Emerson J.B."/>
            <person name="Anantharaman K."/>
            <person name="Thomas B.C."/>
            <person name="Malmstrom R."/>
            <person name="Stieglmeier M."/>
            <person name="Klingl A."/>
            <person name="Woyke T."/>
            <person name="Ryan C.M."/>
            <person name="Banfield J.F."/>
        </authorList>
    </citation>
    <scope>NUCLEOTIDE SEQUENCE [LARGE SCALE GENOMIC DNA]</scope>
</reference>
<dbReference type="InterPro" id="IPR043722">
    <property type="entry name" value="DUF5663"/>
</dbReference>
<dbReference type="Pfam" id="PF18908">
    <property type="entry name" value="DUF5663"/>
    <property type="match status" value="1"/>
</dbReference>
<gene>
    <name evidence="1" type="ORF">COU33_05135</name>
</gene>
<dbReference type="AlphaFoldDB" id="A0A2M6VZU9"/>
<evidence type="ECO:0000313" key="2">
    <source>
        <dbReference type="Proteomes" id="UP000229362"/>
    </source>
</evidence>
<dbReference type="EMBL" id="PFBZ01000221">
    <property type="protein sequence ID" value="PIT86082.1"/>
    <property type="molecule type" value="Genomic_DNA"/>
</dbReference>
<organism evidence="1 2">
    <name type="scientific">Candidatus Magasanikbacteria bacterium CG10_big_fil_rev_8_21_14_0_10_43_6</name>
    <dbReference type="NCBI Taxonomy" id="1974650"/>
    <lineage>
        <taxon>Bacteria</taxon>
        <taxon>Candidatus Magasanikiibacteriota</taxon>
    </lineage>
</organism>
<sequence length="110" mass="12599">MNTPQPQFDFLEGYIRNVFEEGGYGDLSEETKNQFIPQFVAEAQRRLGLAVLPLLDETSASEFVALMENENMSQDQLQAFWQKSIPDFDGVVKKTLDDFAEEFKKIISNI</sequence>
<proteinExistence type="predicted"/>
<evidence type="ECO:0000313" key="1">
    <source>
        <dbReference type="EMBL" id="PIT86082.1"/>
    </source>
</evidence>
<dbReference type="Proteomes" id="UP000229362">
    <property type="component" value="Unassembled WGS sequence"/>
</dbReference>
<comment type="caution">
    <text evidence="1">The sequence shown here is derived from an EMBL/GenBank/DDBJ whole genome shotgun (WGS) entry which is preliminary data.</text>
</comment>
<name>A0A2M6VZU9_9BACT</name>
<accession>A0A2M6VZU9</accession>
<protein>
    <submittedName>
        <fullName evidence="1">Uncharacterized protein</fullName>
    </submittedName>
</protein>